<gene>
    <name evidence="2" type="ORF">QCA50_006079</name>
</gene>
<evidence type="ECO:0000313" key="2">
    <source>
        <dbReference type="EMBL" id="KAK7690976.1"/>
    </source>
</evidence>
<evidence type="ECO:0000313" key="3">
    <source>
        <dbReference type="Proteomes" id="UP001385951"/>
    </source>
</evidence>
<dbReference type="EMBL" id="JASBNA010000006">
    <property type="protein sequence ID" value="KAK7690976.1"/>
    <property type="molecule type" value="Genomic_DNA"/>
</dbReference>
<organism evidence="2 3">
    <name type="scientific">Cerrena zonata</name>
    <dbReference type="NCBI Taxonomy" id="2478898"/>
    <lineage>
        <taxon>Eukaryota</taxon>
        <taxon>Fungi</taxon>
        <taxon>Dikarya</taxon>
        <taxon>Basidiomycota</taxon>
        <taxon>Agaricomycotina</taxon>
        <taxon>Agaricomycetes</taxon>
        <taxon>Polyporales</taxon>
        <taxon>Cerrenaceae</taxon>
        <taxon>Cerrena</taxon>
    </lineage>
</organism>
<name>A0AAW0GN74_9APHY</name>
<keyword evidence="3" id="KW-1185">Reference proteome</keyword>
<protein>
    <submittedName>
        <fullName evidence="2">Uncharacterized protein</fullName>
    </submittedName>
</protein>
<dbReference type="Proteomes" id="UP001385951">
    <property type="component" value="Unassembled WGS sequence"/>
</dbReference>
<comment type="caution">
    <text evidence="2">The sequence shown here is derived from an EMBL/GenBank/DDBJ whole genome shotgun (WGS) entry which is preliminary data.</text>
</comment>
<sequence length="377" mass="41772">MLRDMLSDRDLAPDEYASLQRERWMQEHRSQARLEEAKALQGMLTQLKASAPLLVDPPVSNGSKLHTNLLQFFTNSPTKVSLNSSLRQWDETIFRHRTISDVRSLRLRSTAVVSALKRPIGRRVRSKSLGQKALAYRPGDMPLRRGVGTACDAATPANVQPTQALAPTTMSARVTSPTASMFQTPGFATILAPAGPRTREELAASLTTVSLPSYAQELMDEFDDIDGDIHLTNLAFQRARSSVKRVPVPARPETPPTPPLPVKFDDPSHRERSASLPRLNDTLRTKADPNASIRRPISMLFPPIKTKGSLDSDSRPSSSFADRDDMENGGRRADMQTPTESNRNRWSLPSGGPKVKSPSKVFSRMKSKFSLPLRARK</sequence>
<feature type="compositionally biased region" description="Pro residues" evidence="1">
    <location>
        <begin position="249"/>
        <end position="261"/>
    </location>
</feature>
<evidence type="ECO:0000256" key="1">
    <source>
        <dbReference type="SAM" id="MobiDB-lite"/>
    </source>
</evidence>
<proteinExistence type="predicted"/>
<accession>A0AAW0GN74</accession>
<reference evidence="2 3" key="1">
    <citation type="submission" date="2022-09" db="EMBL/GenBank/DDBJ databases">
        <authorList>
            <person name="Palmer J.M."/>
        </authorList>
    </citation>
    <scope>NUCLEOTIDE SEQUENCE [LARGE SCALE GENOMIC DNA]</scope>
    <source>
        <strain evidence="2 3">DSM 7382</strain>
    </source>
</reference>
<feature type="region of interest" description="Disordered" evidence="1">
    <location>
        <begin position="240"/>
        <end position="377"/>
    </location>
</feature>
<feature type="compositionally biased region" description="Basic and acidic residues" evidence="1">
    <location>
        <begin position="263"/>
        <end position="273"/>
    </location>
</feature>
<feature type="compositionally biased region" description="Polar residues" evidence="1">
    <location>
        <begin position="336"/>
        <end position="347"/>
    </location>
</feature>
<feature type="compositionally biased region" description="Basic and acidic residues" evidence="1">
    <location>
        <begin position="321"/>
        <end position="334"/>
    </location>
</feature>
<dbReference type="AlphaFoldDB" id="A0AAW0GN74"/>